<name>A0A194XNG8_MOLSC</name>
<dbReference type="InParanoid" id="A0A194XNG8"/>
<organism evidence="2 3">
    <name type="scientific">Mollisia scopiformis</name>
    <name type="common">Conifer needle endophyte fungus</name>
    <name type="synonym">Phialocephala scopiformis</name>
    <dbReference type="NCBI Taxonomy" id="149040"/>
    <lineage>
        <taxon>Eukaryota</taxon>
        <taxon>Fungi</taxon>
        <taxon>Dikarya</taxon>
        <taxon>Ascomycota</taxon>
        <taxon>Pezizomycotina</taxon>
        <taxon>Leotiomycetes</taxon>
        <taxon>Helotiales</taxon>
        <taxon>Mollisiaceae</taxon>
        <taxon>Mollisia</taxon>
    </lineage>
</organism>
<dbReference type="EMBL" id="KQ947407">
    <property type="protein sequence ID" value="KUJ21703.1"/>
    <property type="molecule type" value="Genomic_DNA"/>
</dbReference>
<keyword evidence="3" id="KW-1185">Reference proteome</keyword>
<accession>A0A194XNG8</accession>
<evidence type="ECO:0000313" key="3">
    <source>
        <dbReference type="Proteomes" id="UP000070700"/>
    </source>
</evidence>
<keyword evidence="1" id="KW-1133">Transmembrane helix</keyword>
<evidence type="ECO:0000313" key="2">
    <source>
        <dbReference type="EMBL" id="KUJ21703.1"/>
    </source>
</evidence>
<dbReference type="AlphaFoldDB" id="A0A194XNG8"/>
<dbReference type="GeneID" id="28822534"/>
<feature type="transmembrane region" description="Helical" evidence="1">
    <location>
        <begin position="57"/>
        <end position="78"/>
    </location>
</feature>
<dbReference type="KEGG" id="psco:LY89DRAFT_664879"/>
<evidence type="ECO:0000256" key="1">
    <source>
        <dbReference type="SAM" id="Phobius"/>
    </source>
</evidence>
<dbReference type="RefSeq" id="XP_018076058.1">
    <property type="nucleotide sequence ID" value="XM_018212808.1"/>
</dbReference>
<gene>
    <name evidence="2" type="ORF">LY89DRAFT_664879</name>
</gene>
<keyword evidence="1" id="KW-0812">Transmembrane</keyword>
<keyword evidence="1" id="KW-0472">Membrane</keyword>
<protein>
    <submittedName>
        <fullName evidence="2">Uncharacterized protein</fullName>
    </submittedName>
</protein>
<dbReference type="Proteomes" id="UP000070700">
    <property type="component" value="Unassembled WGS sequence"/>
</dbReference>
<proteinExistence type="predicted"/>
<reference evidence="2 3" key="1">
    <citation type="submission" date="2015-10" db="EMBL/GenBank/DDBJ databases">
        <title>Full genome of DAOMC 229536 Phialocephala scopiformis, a fungal endophyte of spruce producing the potent anti-insectan compound rugulosin.</title>
        <authorList>
            <consortium name="DOE Joint Genome Institute"/>
            <person name="Walker A.K."/>
            <person name="Frasz S.L."/>
            <person name="Seifert K.A."/>
            <person name="Miller J.D."/>
            <person name="Mondo S.J."/>
            <person name="Labutti K."/>
            <person name="Lipzen A."/>
            <person name="Dockter R."/>
            <person name="Kennedy M."/>
            <person name="Grigoriev I.V."/>
            <person name="Spatafora J.W."/>
        </authorList>
    </citation>
    <scope>NUCLEOTIDE SEQUENCE [LARGE SCALE GENOMIC DNA]</scope>
    <source>
        <strain evidence="2 3">CBS 120377</strain>
    </source>
</reference>
<sequence length="137" mass="15423">MPIQDTGRVAVLSIVLDHRKGYSPQLAERDQCLSPSATNNHINQGARLLQPNTFSDIFAMIAVIGVMILFWLSASLAARNQRKRMIRRLVDVHPKDRSAEIKRLADAERIVSVYQESNYETYSDVVDEKEKLASVGP</sequence>